<dbReference type="PANTHER" id="PTHR47319:SF5">
    <property type="entry name" value="CALCIUM-BINDING EF-HAND PROTEIN"/>
    <property type="match status" value="1"/>
</dbReference>
<dbReference type="Proteomes" id="UP000436088">
    <property type="component" value="Unassembled WGS sequence"/>
</dbReference>
<evidence type="ECO:0000259" key="1">
    <source>
        <dbReference type="Pfam" id="PF13833"/>
    </source>
</evidence>
<dbReference type="InterPro" id="IPR002048">
    <property type="entry name" value="EF_hand_dom"/>
</dbReference>
<organism evidence="2 3">
    <name type="scientific">Hibiscus syriacus</name>
    <name type="common">Rose of Sharon</name>
    <dbReference type="NCBI Taxonomy" id="106335"/>
    <lineage>
        <taxon>Eukaryota</taxon>
        <taxon>Viridiplantae</taxon>
        <taxon>Streptophyta</taxon>
        <taxon>Embryophyta</taxon>
        <taxon>Tracheophyta</taxon>
        <taxon>Spermatophyta</taxon>
        <taxon>Magnoliopsida</taxon>
        <taxon>eudicotyledons</taxon>
        <taxon>Gunneridae</taxon>
        <taxon>Pentapetalae</taxon>
        <taxon>rosids</taxon>
        <taxon>malvids</taxon>
        <taxon>Malvales</taxon>
        <taxon>Malvaceae</taxon>
        <taxon>Malvoideae</taxon>
        <taxon>Hibiscus</taxon>
    </lineage>
</organism>
<feature type="domain" description="EF-hand" evidence="1">
    <location>
        <begin position="15"/>
        <end position="59"/>
    </location>
</feature>
<dbReference type="AlphaFoldDB" id="A0A6A3CMW8"/>
<dbReference type="PANTHER" id="PTHR47319">
    <property type="entry name" value="CALCIUM-BINDING PROTEIN KIC"/>
    <property type="match status" value="1"/>
</dbReference>
<reference evidence="2" key="1">
    <citation type="submission" date="2019-09" db="EMBL/GenBank/DDBJ databases">
        <title>Draft genome information of white flower Hibiscus syriacus.</title>
        <authorList>
            <person name="Kim Y.-M."/>
        </authorList>
    </citation>
    <scope>NUCLEOTIDE SEQUENCE [LARGE SCALE GENOMIC DNA]</scope>
    <source>
        <strain evidence="2">YM2019G1</strain>
    </source>
</reference>
<comment type="caution">
    <text evidence="2">The sequence shown here is derived from an EMBL/GenBank/DDBJ whole genome shotgun (WGS) entry which is preliminary data.</text>
</comment>
<keyword evidence="3" id="KW-1185">Reference proteome</keyword>
<sequence length="141" mass="15434">MKELCIGFPSLTDGEKGVITFEGMDLLGLGDMSDEQLVCMLREGDGGLDDMEFCPLMFRLSPALMNCSTTLLEEALGARRTQEHSSRVVRAVRVALLRGDTCIKGDTCGGVAWDTPDTMEVRPWMRGCPGHPAPWRSAPDQ</sequence>
<proteinExistence type="predicted"/>
<dbReference type="EMBL" id="VEPZ02000255">
    <property type="protein sequence ID" value="KAE8728558.1"/>
    <property type="molecule type" value="Genomic_DNA"/>
</dbReference>
<dbReference type="GO" id="GO:0005509">
    <property type="term" value="F:calcium ion binding"/>
    <property type="evidence" value="ECO:0007669"/>
    <property type="project" value="InterPro"/>
</dbReference>
<gene>
    <name evidence="2" type="ORF">F3Y22_tig00004205pilonHSYRG00022</name>
</gene>
<dbReference type="InterPro" id="IPR044205">
    <property type="entry name" value="KIC/PBP1/KRP1"/>
</dbReference>
<evidence type="ECO:0000313" key="2">
    <source>
        <dbReference type="EMBL" id="KAE8728558.1"/>
    </source>
</evidence>
<evidence type="ECO:0000313" key="3">
    <source>
        <dbReference type="Proteomes" id="UP000436088"/>
    </source>
</evidence>
<name>A0A6A3CMW8_HIBSY</name>
<accession>A0A6A3CMW8</accession>
<protein>
    <submittedName>
        <fullName evidence="2">Zinc finger protein CONSTANS-LIKE 3-like</fullName>
    </submittedName>
</protein>
<dbReference type="Pfam" id="PF13833">
    <property type="entry name" value="EF-hand_8"/>
    <property type="match status" value="1"/>
</dbReference>